<name>A0A1I7IZK4_9BACL</name>
<dbReference type="InterPro" id="IPR031841">
    <property type="entry name" value="Endopep_inhib"/>
</dbReference>
<organism evidence="2 3">
    <name type="scientific">Alicyclobacillus macrosporangiidus</name>
    <dbReference type="NCBI Taxonomy" id="392015"/>
    <lineage>
        <taxon>Bacteria</taxon>
        <taxon>Bacillati</taxon>
        <taxon>Bacillota</taxon>
        <taxon>Bacilli</taxon>
        <taxon>Bacillales</taxon>
        <taxon>Alicyclobacillaceae</taxon>
        <taxon>Alicyclobacillus</taxon>
    </lineage>
</organism>
<dbReference type="Gene3D" id="3.10.450.420">
    <property type="match status" value="1"/>
</dbReference>
<dbReference type="Proteomes" id="UP000183508">
    <property type="component" value="Unassembled WGS sequence"/>
</dbReference>
<evidence type="ECO:0000313" key="3">
    <source>
        <dbReference type="Proteomes" id="UP000183508"/>
    </source>
</evidence>
<proteinExistence type="predicted"/>
<keyword evidence="3" id="KW-1185">Reference proteome</keyword>
<dbReference type="RefSeq" id="WP_074951671.1">
    <property type="nucleotide sequence ID" value="NZ_FPBV01000008.1"/>
</dbReference>
<dbReference type="STRING" id="392015.SAMN05421543_10821"/>
<dbReference type="EMBL" id="FPBV01000008">
    <property type="protein sequence ID" value="SFU78406.1"/>
    <property type="molecule type" value="Genomic_DNA"/>
</dbReference>
<evidence type="ECO:0000256" key="1">
    <source>
        <dbReference type="SAM" id="SignalP"/>
    </source>
</evidence>
<reference evidence="3" key="1">
    <citation type="submission" date="2016-10" db="EMBL/GenBank/DDBJ databases">
        <authorList>
            <person name="Varghese N."/>
        </authorList>
    </citation>
    <scope>NUCLEOTIDE SEQUENCE [LARGE SCALE GENOMIC DNA]</scope>
    <source>
        <strain evidence="3">DSM 17980</strain>
    </source>
</reference>
<keyword evidence="1" id="KW-0732">Signal</keyword>
<dbReference type="Pfam" id="PF16800">
    <property type="entry name" value="Endopep_inhib"/>
    <property type="match status" value="1"/>
</dbReference>
<accession>A0A1I7IZK4</accession>
<sequence length="188" mass="19786">MKRWTAGVVTIAAMAVLAGCGTAAGNASNATNAITGAGSSAVTDGLKQTFVSVNAAAHAAMEDLHHGSTINGPMDQVKIGGQTFDLVAKNKQDLDTLKARYLDFFTPAAIDDMFKDVQLKDGQYVIAESTATDEWNWYKATVADVKDQGDGTYLVTFNVPAQDGSKSEKKQALMAKDSSGKVVFAGDK</sequence>
<protein>
    <submittedName>
        <fullName evidence="2">IseA DL-endopeptidase inhibitor</fullName>
    </submittedName>
</protein>
<evidence type="ECO:0000313" key="2">
    <source>
        <dbReference type="EMBL" id="SFU78406.1"/>
    </source>
</evidence>
<feature type="chain" id="PRO_5038534977" evidence="1">
    <location>
        <begin position="24"/>
        <end position="188"/>
    </location>
</feature>
<dbReference type="PROSITE" id="PS51257">
    <property type="entry name" value="PROKAR_LIPOPROTEIN"/>
    <property type="match status" value="1"/>
</dbReference>
<feature type="signal peptide" evidence="1">
    <location>
        <begin position="1"/>
        <end position="23"/>
    </location>
</feature>
<dbReference type="InterPro" id="IPR053749">
    <property type="entry name" value="TA_system-associated_sf"/>
</dbReference>
<gene>
    <name evidence="2" type="ORF">SAMN05421543_10821</name>
</gene>
<dbReference type="AlphaFoldDB" id="A0A1I7IZK4"/>
<dbReference type="OrthoDB" id="9823993at2"/>